<dbReference type="AlphaFoldDB" id="A0A5N6FHE0"/>
<dbReference type="EMBL" id="SPNV01000283">
    <property type="protein sequence ID" value="KAF5856991.1"/>
    <property type="molecule type" value="Genomic_DNA"/>
</dbReference>
<dbReference type="OMA" id="CWTRSPY"/>
<accession>A0A8H5ZVB7</accession>
<dbReference type="Proteomes" id="UP000541154">
    <property type="component" value="Unassembled WGS sequence"/>
</dbReference>
<protein>
    <submittedName>
        <fullName evidence="1">Uncharacterized protein</fullName>
    </submittedName>
</protein>
<name>A0A5N6FHE0_PETAA</name>
<comment type="caution">
    <text evidence="1">The sequence shown here is derived from an EMBL/GenBank/DDBJ whole genome shotgun (WGS) entry which is preliminary data.</text>
</comment>
<accession>A0A5N6FHE0</accession>
<gene>
    <name evidence="1" type="ORF">ETB97_006447</name>
</gene>
<proteinExistence type="predicted"/>
<keyword evidence="2" id="KW-1185">Reference proteome</keyword>
<evidence type="ECO:0000313" key="1">
    <source>
        <dbReference type="EMBL" id="KAF5856991.1"/>
    </source>
</evidence>
<reference evidence="1 2" key="1">
    <citation type="submission" date="2019-04" db="EMBL/GenBank/DDBJ databases">
        <title>Aspergillus burnettii sp. nov., novel species from soil in southeast Queensland.</title>
        <authorList>
            <person name="Gilchrist C.L.M."/>
            <person name="Pitt J.I."/>
            <person name="Lange L."/>
            <person name="Lacey H.J."/>
            <person name="Vuong D."/>
            <person name="Midgley D.J."/>
            <person name="Greenfield P."/>
            <person name="Bradbury M."/>
            <person name="Lacey E."/>
            <person name="Busk P.K."/>
            <person name="Pilgaard B."/>
            <person name="Chooi Y.H."/>
            <person name="Piggott A.M."/>
        </authorList>
    </citation>
    <scope>NUCLEOTIDE SEQUENCE [LARGE SCALE GENOMIC DNA]</scope>
    <source>
        <strain evidence="1 2">FRR 5400</strain>
    </source>
</reference>
<evidence type="ECO:0000313" key="2">
    <source>
        <dbReference type="Proteomes" id="UP000541154"/>
    </source>
</evidence>
<sequence>MKLNFGLLLIAAMPSAVLSRVVPKSEELANDDPMAKELANVFAAQKCWTRSPYGCSKDRYCWKQCGNNGQWCWTAHAGGTGPWTSCSTDADCVPGKDDSDFVGSPCAKPLYL</sequence>
<organism evidence="1 2">
    <name type="scientific">Petromyces alliaceus</name>
    <name type="common">Aspergillus alliaceus</name>
    <dbReference type="NCBI Taxonomy" id="209559"/>
    <lineage>
        <taxon>Eukaryota</taxon>
        <taxon>Fungi</taxon>
        <taxon>Dikarya</taxon>
        <taxon>Ascomycota</taxon>
        <taxon>Pezizomycotina</taxon>
        <taxon>Eurotiomycetes</taxon>
        <taxon>Eurotiomycetidae</taxon>
        <taxon>Eurotiales</taxon>
        <taxon>Aspergillaceae</taxon>
        <taxon>Aspergillus</taxon>
        <taxon>Aspergillus subgen. Circumdati</taxon>
    </lineage>
</organism>